<keyword evidence="2 7" id="KW-0812">Transmembrane</keyword>
<dbReference type="Gene3D" id="3.40.50.300">
    <property type="entry name" value="P-loop containing nucleotide triphosphate hydrolases"/>
    <property type="match status" value="2"/>
</dbReference>
<dbReference type="FunFam" id="3.40.50.300:FF:002470">
    <property type="entry name" value="ABC transporter, putative"/>
    <property type="match status" value="1"/>
</dbReference>
<feature type="transmembrane region" description="Helical" evidence="7">
    <location>
        <begin position="1146"/>
        <end position="1166"/>
    </location>
</feature>
<sequence>MNFDQLILLLWKIYQVQKRTPVLTILELLLPAILSIILLPIRQMINTDDLVNNTVYDAFNLEDFDNNFIIYKNSTFGYYPNTSQRTNEIIKSVSEKFHLNFESFKTEAQMVEYLCSDLTYHLFGIGVLDDRFENFTYQLRFPHSPRYQDPVNEWKEWKTHQIFPKFETLGPRDKSSKYGGAPGYYTEGFLVVQKTIDFAVINLFDKQINDVEIFLKRFPYGPYVHDNFVVILIAVLPYIIQLSFIFTVIFTAKSIVQEKETGLKEGMKLMGMKSGIYWLSWYLKAMLGLIPSLIVMVVCFKLKLTLNNGAQASIIDRSDSFVLALLLFLYASSLTTFILMCTSFFKKSNSASTGTAIIYILSFMPHIYLSLNYAKLNSFTKICACFVNNLAMCLGVHIVSILEGIGLGANFSNISQGVYADENFSLLHVMVIMVINNFVHLLVLYYIDNVYPGDFGISKPWNFFCKSKNLKSIYKKIDYDNTQTPSCFFEDESIYSSKNIGIQLKNVSKYFKQLNGKIVKSVNNLSLNVYEGQITALLGHNGAGKSTTLSMITGNLEPDFGNVLIYNNDIVENCQNARSVLGYCPQHNLLFDNLTVYEHLVLFSKLKQKFNASEINKMLEMINLTDKRNSLAKTLSGGMKRKLSVAIAFIGGSKVVILDEPRMDPQSRHLTWSILKKFKNENQCTILLTTHFMDEADFLGDRIAIMSQGDLKCCGSPLFLTSQYASGYDLILTLERNSPENISEIRKIVQTIVRESKLKSSINLELSFRLSAEYIQDFPKLLDKLDDIKEKCFIANLSISANTIEHVFLKIEKTNYDLTNKMEDKFSKNFETDVDQCLWIGSKPEDLVIQKPLFRLKQFKALIKKRFIHTIRNKSLSLAQILIPVSFVFINLLYIKLAVLEPEQSPALKIKLSDYDHNYAPYSIKGIQTNGILSKLSIVYKNLLITSQNTQTFELTETNKINMCKSDRDSVENYLNCLGRNSFRMLNKQHFIATEFSYFRDKIQITGSFNNQPYHVAPLSLNLITNSLFKYFTNSSQNSITVINNPLPKNPSEILNESSFKSLNNFRIGTALNFGLSFLVASFSMFLIKEKTCGSKHLQFLSGCCPFMFWLSTFIWDFLNYIIPVFFVVLLFMIFNVIQIAGEDRIFYLVALLILYGLAHIPQTYLFSLLFKVSSSGFSFITAWNIFTSQIGLIIIRILTIPNLGTSQIAGHLEIVFMILFPNFAMGQAVIDLYDNYENLKLCQDASYGCRYEPNPCCRYVKQLKRKKACGDFDCLYWNNDYWSWEKPGLSRYAVSLLFQFLTHMVILFLIESSFFSRKKNLAFKLNSKEIQNSEVDSDVISEKKRIENSISNKNQDNFMVSSLTKYYLNFRAVNQISFGVKFKECFGLLGVNGAGKTSTFKMITGQEDISNGEVFIDKINLASHRNKFQKRLGYCPQIDPLIDQMTVFETIMLFVSLRGIRNELEFSTTLSLINLFDLNEHKNKMCYTLSGGNKRKLSVALALVGSPNVILLDEPTSGMDPRTRRILWNCINKIRIRGKSLILTTHSMEEAEALCTKIAIMVNGEFKCLGSLQHLKNKYGDGFTLLVRIRTRNKNLKDFIDFVTESFNQCELRENRDNYLKFHLINDSNSSLSKIFSLMESIKLKYFIDHYCLTQTNLEQIFFNFVSKQNNFEE</sequence>
<keyword evidence="3" id="KW-0547">Nucleotide-binding</keyword>
<dbReference type="FunFam" id="3.40.50.300:FF:000933">
    <property type="entry name" value="ABC transporter A family member 7"/>
    <property type="match status" value="1"/>
</dbReference>
<evidence type="ECO:0000256" key="2">
    <source>
        <dbReference type="ARBA" id="ARBA00022692"/>
    </source>
</evidence>
<dbReference type="InterPro" id="IPR003593">
    <property type="entry name" value="AAA+_ATPase"/>
</dbReference>
<evidence type="ECO:0000256" key="7">
    <source>
        <dbReference type="SAM" id="Phobius"/>
    </source>
</evidence>
<name>A0A7H9SL36_BRAPC</name>
<keyword evidence="5 7" id="KW-1133">Transmembrane helix</keyword>
<feature type="transmembrane region" description="Helical" evidence="7">
    <location>
        <begin position="276"/>
        <end position="300"/>
    </location>
</feature>
<evidence type="ECO:0000256" key="5">
    <source>
        <dbReference type="ARBA" id="ARBA00022989"/>
    </source>
</evidence>
<dbReference type="CDD" id="cd03263">
    <property type="entry name" value="ABC_subfamily_A"/>
    <property type="match status" value="2"/>
</dbReference>
<evidence type="ECO:0000256" key="3">
    <source>
        <dbReference type="ARBA" id="ARBA00022741"/>
    </source>
</evidence>
<reference evidence="9" key="1">
    <citation type="journal article" date="2020" name="Comp. Biochem. Physiol. Part D Genomics Proteomics">
        <title>The genome of the marine monogonont rotifer Brachionus rotundiformis and insight into species-specific detoxification components in Brachionus spp.</title>
        <authorList>
            <person name="Kang H.M."/>
            <person name="Kim M.S."/>
            <person name="Choi B.S."/>
            <person name="Kim D.H."/>
            <person name="Kim H.J."/>
            <person name="Hwang U.K."/>
            <person name="Hagiwara A."/>
            <person name="Lee J.S."/>
        </authorList>
    </citation>
    <scope>NUCLEOTIDE SEQUENCE</scope>
</reference>
<dbReference type="InterPro" id="IPR017871">
    <property type="entry name" value="ABC_transporter-like_CS"/>
</dbReference>
<dbReference type="GO" id="GO:0140359">
    <property type="term" value="F:ABC-type transporter activity"/>
    <property type="evidence" value="ECO:0007669"/>
    <property type="project" value="InterPro"/>
</dbReference>
<evidence type="ECO:0000256" key="4">
    <source>
        <dbReference type="ARBA" id="ARBA00022840"/>
    </source>
</evidence>
<dbReference type="Pfam" id="PF00005">
    <property type="entry name" value="ABC_tran"/>
    <property type="match status" value="2"/>
</dbReference>
<feature type="transmembrane region" description="Helical" evidence="7">
    <location>
        <begin position="383"/>
        <end position="405"/>
    </location>
</feature>
<keyword evidence="4 9" id="KW-0067">ATP-binding</keyword>
<dbReference type="InterPro" id="IPR027417">
    <property type="entry name" value="P-loop_NTPase"/>
</dbReference>
<dbReference type="GO" id="GO:0005524">
    <property type="term" value="F:ATP binding"/>
    <property type="evidence" value="ECO:0007669"/>
    <property type="project" value="UniProtKB-KW"/>
</dbReference>
<feature type="transmembrane region" description="Helical" evidence="7">
    <location>
        <begin position="228"/>
        <end position="256"/>
    </location>
</feature>
<feature type="transmembrane region" description="Helical" evidence="7">
    <location>
        <begin position="1293"/>
        <end position="1311"/>
    </location>
</feature>
<dbReference type="InterPro" id="IPR056264">
    <property type="entry name" value="R2_ABCA1-4-like"/>
</dbReference>
<dbReference type="PANTHER" id="PTHR19229">
    <property type="entry name" value="ATP-BINDING CASSETTE TRANSPORTER SUBFAMILY A ABCA"/>
    <property type="match status" value="1"/>
</dbReference>
<dbReference type="SMART" id="SM00382">
    <property type="entry name" value="AAA"/>
    <property type="match status" value="2"/>
</dbReference>
<keyword evidence="6 7" id="KW-0472">Membrane</keyword>
<dbReference type="InterPro" id="IPR003439">
    <property type="entry name" value="ABC_transporter-like_ATP-bd"/>
</dbReference>
<protein>
    <submittedName>
        <fullName evidence="9">ATP-binding cassette transporter subfamily A member 3 X3</fullName>
    </submittedName>
</protein>
<dbReference type="InterPro" id="IPR026082">
    <property type="entry name" value="ABCA"/>
</dbReference>
<dbReference type="Pfam" id="PF23321">
    <property type="entry name" value="R1_ABCA1"/>
    <property type="match status" value="1"/>
</dbReference>
<dbReference type="EMBL" id="MT524864">
    <property type="protein sequence ID" value="QNH67919.1"/>
    <property type="molecule type" value="mRNA"/>
</dbReference>
<feature type="transmembrane region" description="Helical" evidence="7">
    <location>
        <begin position="1178"/>
        <end position="1199"/>
    </location>
</feature>
<feature type="transmembrane region" description="Helical" evidence="7">
    <location>
        <begin position="321"/>
        <end position="345"/>
    </location>
</feature>
<dbReference type="SUPFAM" id="SSF52540">
    <property type="entry name" value="P-loop containing nucleoside triphosphate hydrolases"/>
    <property type="match status" value="2"/>
</dbReference>
<accession>A0A7H9SL36</accession>
<feature type="transmembrane region" description="Helical" evidence="7">
    <location>
        <begin position="1068"/>
        <end position="1088"/>
    </location>
</feature>
<feature type="domain" description="ABC transporter" evidence="8">
    <location>
        <begin position="502"/>
        <end position="733"/>
    </location>
</feature>
<dbReference type="GO" id="GO:0016020">
    <property type="term" value="C:membrane"/>
    <property type="evidence" value="ECO:0007669"/>
    <property type="project" value="UniProtKB-SubCell"/>
</dbReference>
<dbReference type="PANTHER" id="PTHR19229:SF250">
    <property type="entry name" value="ABC TRANSPORTER DOMAIN-CONTAINING PROTEIN-RELATED"/>
    <property type="match status" value="1"/>
</dbReference>
<evidence type="ECO:0000259" key="8">
    <source>
        <dbReference type="PROSITE" id="PS50893"/>
    </source>
</evidence>
<organism evidence="9">
    <name type="scientific">Brachionus plicatilis</name>
    <name type="common">Marine rotifer</name>
    <name type="synonym">Brachionus muelleri</name>
    <dbReference type="NCBI Taxonomy" id="10195"/>
    <lineage>
        <taxon>Eukaryota</taxon>
        <taxon>Metazoa</taxon>
        <taxon>Spiralia</taxon>
        <taxon>Gnathifera</taxon>
        <taxon>Rotifera</taxon>
        <taxon>Eurotatoria</taxon>
        <taxon>Monogononta</taxon>
        <taxon>Pseudotrocha</taxon>
        <taxon>Ploima</taxon>
        <taxon>Brachionidae</taxon>
        <taxon>Brachionus</taxon>
    </lineage>
</organism>
<feature type="transmembrane region" description="Helical" evidence="7">
    <location>
        <begin position="425"/>
        <end position="447"/>
    </location>
</feature>
<evidence type="ECO:0000256" key="1">
    <source>
        <dbReference type="ARBA" id="ARBA00004141"/>
    </source>
</evidence>
<reference evidence="9" key="2">
    <citation type="submission" date="2020-05" db="EMBL/GenBank/DDBJ databases">
        <authorList>
            <person name="Kang H.-M."/>
            <person name="Kim M.-S."/>
            <person name="Lee J.-S."/>
        </authorList>
    </citation>
    <scope>NUCLEOTIDE SEQUENCE</scope>
</reference>
<dbReference type="PROSITE" id="PS50893">
    <property type="entry name" value="ABC_TRANSPORTER_2"/>
    <property type="match status" value="2"/>
</dbReference>
<feature type="domain" description="ABC transporter" evidence="8">
    <location>
        <begin position="1359"/>
        <end position="1589"/>
    </location>
</feature>
<feature type="transmembrane region" description="Helical" evidence="7">
    <location>
        <begin position="20"/>
        <end position="41"/>
    </location>
</feature>
<dbReference type="Pfam" id="PF12698">
    <property type="entry name" value="ABC2_membrane_3"/>
    <property type="match status" value="2"/>
</dbReference>
<feature type="transmembrane region" description="Helical" evidence="7">
    <location>
        <begin position="351"/>
        <end position="371"/>
    </location>
</feature>
<evidence type="ECO:0000313" key="9">
    <source>
        <dbReference type="EMBL" id="QNH67919.1"/>
    </source>
</evidence>
<dbReference type="PROSITE" id="PS00211">
    <property type="entry name" value="ABC_TRANSPORTER_1"/>
    <property type="match status" value="2"/>
</dbReference>
<feature type="transmembrane region" description="Helical" evidence="7">
    <location>
        <begin position="1122"/>
        <end position="1139"/>
    </location>
</feature>
<dbReference type="InterPro" id="IPR013525">
    <property type="entry name" value="ABC2_TM"/>
</dbReference>
<dbReference type="GO" id="GO:0005319">
    <property type="term" value="F:lipid transporter activity"/>
    <property type="evidence" value="ECO:0007669"/>
    <property type="project" value="TreeGrafter"/>
</dbReference>
<evidence type="ECO:0000256" key="6">
    <source>
        <dbReference type="ARBA" id="ARBA00023136"/>
    </source>
</evidence>
<feature type="transmembrane region" description="Helical" evidence="7">
    <location>
        <begin position="1211"/>
        <end position="1231"/>
    </location>
</feature>
<comment type="subcellular location">
    <subcellularLocation>
        <location evidence="1">Membrane</location>
        <topology evidence="1">Multi-pass membrane protein</topology>
    </subcellularLocation>
</comment>
<dbReference type="GO" id="GO:0016887">
    <property type="term" value="F:ATP hydrolysis activity"/>
    <property type="evidence" value="ECO:0007669"/>
    <property type="project" value="InterPro"/>
</dbReference>
<proteinExistence type="evidence at transcript level"/>